<proteinExistence type="predicted"/>
<protein>
    <submittedName>
        <fullName evidence="2">Uncharacterized protein</fullName>
    </submittedName>
</protein>
<feature type="transmembrane region" description="Helical" evidence="1">
    <location>
        <begin position="125"/>
        <end position="148"/>
    </location>
</feature>
<keyword evidence="1" id="KW-0812">Transmembrane</keyword>
<reference evidence="2" key="1">
    <citation type="submission" date="2020-09" db="EMBL/GenBank/DDBJ databases">
        <title>Genome seq and assembly of Tianweitania sp.</title>
        <authorList>
            <person name="Chhetri G."/>
        </authorList>
    </citation>
    <scope>NUCLEOTIDE SEQUENCE</scope>
    <source>
        <strain evidence="2">Rool2</strain>
    </source>
</reference>
<evidence type="ECO:0000313" key="3">
    <source>
        <dbReference type="Proteomes" id="UP000643405"/>
    </source>
</evidence>
<gene>
    <name evidence="2" type="ORF">ICI42_21570</name>
</gene>
<keyword evidence="1" id="KW-0472">Membrane</keyword>
<organism evidence="2 3">
    <name type="scientific">Oryzicola mucosus</name>
    <dbReference type="NCBI Taxonomy" id="2767425"/>
    <lineage>
        <taxon>Bacteria</taxon>
        <taxon>Pseudomonadati</taxon>
        <taxon>Pseudomonadota</taxon>
        <taxon>Alphaproteobacteria</taxon>
        <taxon>Hyphomicrobiales</taxon>
        <taxon>Phyllobacteriaceae</taxon>
        <taxon>Oryzicola</taxon>
    </lineage>
</organism>
<dbReference type="RefSeq" id="WP_188166668.1">
    <property type="nucleotide sequence ID" value="NZ_JACVVX010000010.1"/>
</dbReference>
<dbReference type="EMBL" id="JACVVX010000010">
    <property type="protein sequence ID" value="MBD0417233.1"/>
    <property type="molecule type" value="Genomic_DNA"/>
</dbReference>
<keyword evidence="1" id="KW-1133">Transmembrane helix</keyword>
<keyword evidence="3" id="KW-1185">Reference proteome</keyword>
<comment type="caution">
    <text evidence="2">The sequence shown here is derived from an EMBL/GenBank/DDBJ whole genome shotgun (WGS) entry which is preliminary data.</text>
</comment>
<sequence>MDPELEQIGSWHELFNLLCDRAGFVDTAQLAAQYCEVTKGSGQSHLETAMRNLSNWRTGKHLPRPRSVRILSQLLKVDDNPEVLSMWNALYQRARGADTEEGPAYTSSVAPDATPRAHVSSATGFGIMSMVMAGIVLFAVGVGTGAIASTGWRPWRTATDDAPLITYLPEVRLVVGQSRIIHGERGDCGQLPREWRDVWGNLPTSRIGEFTDGGLVRRYSMFCKGVTPARGIRFAALSPGTEEMYVTGDYMKITVVAEDELTPVHSENKQETPQND</sequence>
<dbReference type="Proteomes" id="UP000643405">
    <property type="component" value="Unassembled WGS sequence"/>
</dbReference>
<evidence type="ECO:0000256" key="1">
    <source>
        <dbReference type="SAM" id="Phobius"/>
    </source>
</evidence>
<evidence type="ECO:0000313" key="2">
    <source>
        <dbReference type="EMBL" id="MBD0417233.1"/>
    </source>
</evidence>
<dbReference type="AlphaFoldDB" id="A0A8J6PYZ4"/>
<accession>A0A8J6PYZ4</accession>
<name>A0A8J6PYZ4_9HYPH</name>